<gene>
    <name evidence="1" type="ORF">MC378_10280</name>
</gene>
<protein>
    <submittedName>
        <fullName evidence="1">Uncharacterized protein</fullName>
    </submittedName>
</protein>
<keyword evidence="2" id="KW-1185">Reference proteome</keyword>
<accession>A0A9X1VN20</accession>
<dbReference type="EMBL" id="JAKQYM010000007">
    <property type="protein sequence ID" value="MCI2229554.1"/>
    <property type="molecule type" value="Genomic_DNA"/>
</dbReference>
<evidence type="ECO:0000313" key="1">
    <source>
        <dbReference type="EMBL" id="MCI2229554.1"/>
    </source>
</evidence>
<dbReference type="AlphaFoldDB" id="A0A9X1VN20"/>
<dbReference type="Proteomes" id="UP001139369">
    <property type="component" value="Unassembled WGS sequence"/>
</dbReference>
<organism evidence="1 2">
    <name type="scientific">Polaribacter marinus</name>
    <dbReference type="NCBI Taxonomy" id="2916838"/>
    <lineage>
        <taxon>Bacteria</taxon>
        <taxon>Pseudomonadati</taxon>
        <taxon>Bacteroidota</taxon>
        <taxon>Flavobacteriia</taxon>
        <taxon>Flavobacteriales</taxon>
        <taxon>Flavobacteriaceae</taxon>
    </lineage>
</organism>
<proteinExistence type="predicted"/>
<evidence type="ECO:0000313" key="2">
    <source>
        <dbReference type="Proteomes" id="UP001139369"/>
    </source>
</evidence>
<reference evidence="1" key="1">
    <citation type="submission" date="2022-02" db="EMBL/GenBank/DDBJ databases">
        <title>Polaribacter sp. MSW13, isolated from seawater.</title>
        <authorList>
            <person name="Kristyanto S."/>
            <person name="Jung J."/>
            <person name="Jeon C.O."/>
        </authorList>
    </citation>
    <scope>NUCLEOTIDE SEQUENCE</scope>
    <source>
        <strain evidence="1">MSW13</strain>
    </source>
</reference>
<comment type="caution">
    <text evidence="1">The sequence shown here is derived from an EMBL/GenBank/DDBJ whole genome shotgun (WGS) entry which is preliminary data.</text>
</comment>
<dbReference type="RefSeq" id="WP_242178680.1">
    <property type="nucleotide sequence ID" value="NZ_JAKQYM010000007.1"/>
</dbReference>
<name>A0A9X1VN20_9FLAO</name>
<sequence length="112" mass="13499">MKTILKITNQTQEERNNLILESFLFWGGKHTDHKQQYQIVITNRTLQKWFVANYEKLEQEFLDFVKRHPNATTKDNERLYARIVGKIYDNYPSALLDDIKRKFKTIPIRNLN</sequence>